<reference evidence="3" key="1">
    <citation type="submission" date="2015-07" db="EMBL/GenBank/DDBJ databases">
        <title>Draft genome sequence of the purine-degrading Gottschalkia purinilyticum DSM 1384 (formerly Clostridium purinilyticum).</title>
        <authorList>
            <person name="Poehlein A."/>
            <person name="Schiel-Bengelsdorf B."/>
            <person name="Bengelsdorf F.R."/>
            <person name="Daniel R."/>
            <person name="Duerre P."/>
        </authorList>
    </citation>
    <scope>NUCLEOTIDE SEQUENCE [LARGE SCALE GENOMIC DNA]</scope>
    <source>
        <strain evidence="3">DSM 1384</strain>
    </source>
</reference>
<sequence length="45" mass="5149">MTDLPFVAMSMITYALPAILLLILFLGLRKLDEIIALLKDMRDKK</sequence>
<protein>
    <submittedName>
        <fullName evidence="2">Uncharacterized protein</fullName>
    </submittedName>
</protein>
<gene>
    <name evidence="2" type="ORF">CLPU_1c02640</name>
</gene>
<dbReference type="EMBL" id="LGSS01000001">
    <property type="protein sequence ID" value="KNF10099.1"/>
    <property type="molecule type" value="Genomic_DNA"/>
</dbReference>
<evidence type="ECO:0000256" key="1">
    <source>
        <dbReference type="SAM" id="Phobius"/>
    </source>
</evidence>
<name>A0A0L0WF51_GOTPU</name>
<evidence type="ECO:0000313" key="2">
    <source>
        <dbReference type="EMBL" id="KNF10099.1"/>
    </source>
</evidence>
<keyword evidence="1" id="KW-0812">Transmembrane</keyword>
<accession>A0A0L0WF51</accession>
<keyword evidence="3" id="KW-1185">Reference proteome</keyword>
<keyword evidence="1" id="KW-1133">Transmembrane helix</keyword>
<dbReference type="AlphaFoldDB" id="A0A0L0WF51"/>
<evidence type="ECO:0000313" key="3">
    <source>
        <dbReference type="Proteomes" id="UP000037267"/>
    </source>
</evidence>
<keyword evidence="1" id="KW-0472">Membrane</keyword>
<comment type="caution">
    <text evidence="2">The sequence shown here is derived from an EMBL/GenBank/DDBJ whole genome shotgun (WGS) entry which is preliminary data.</text>
</comment>
<dbReference type="Proteomes" id="UP000037267">
    <property type="component" value="Unassembled WGS sequence"/>
</dbReference>
<proteinExistence type="predicted"/>
<organism evidence="2 3">
    <name type="scientific">Gottschalkia purinilytica</name>
    <name type="common">Clostridium purinilyticum</name>
    <dbReference type="NCBI Taxonomy" id="1503"/>
    <lineage>
        <taxon>Bacteria</taxon>
        <taxon>Bacillati</taxon>
        <taxon>Bacillota</taxon>
        <taxon>Tissierellia</taxon>
        <taxon>Tissierellales</taxon>
        <taxon>Gottschalkiaceae</taxon>
        <taxon>Gottschalkia</taxon>
    </lineage>
</organism>
<dbReference type="RefSeq" id="WP_157857691.1">
    <property type="nucleotide sequence ID" value="NZ_LGSS01000001.1"/>
</dbReference>
<feature type="transmembrane region" description="Helical" evidence="1">
    <location>
        <begin position="6"/>
        <end position="28"/>
    </location>
</feature>